<proteinExistence type="inferred from homology"/>
<dbReference type="InterPro" id="IPR006944">
    <property type="entry name" value="Phage/GTA_portal"/>
</dbReference>
<reference evidence="2 3" key="1">
    <citation type="journal article" date="2011" name="Front. Microbiol.">
        <title>Genomic signatures of strain selection and enhancement in Bacillus atrophaeus var. globigii, a historical biowarfare simulant.</title>
        <authorList>
            <person name="Gibbons H.S."/>
            <person name="Broomall S.M."/>
            <person name="McNew L.A."/>
            <person name="Daligault H."/>
            <person name="Chapman C."/>
            <person name="Bruce D."/>
            <person name="Karavis M."/>
            <person name="Krepps M."/>
            <person name="McGregor P.A."/>
            <person name="Hong C."/>
            <person name="Park K.H."/>
            <person name="Akmal A."/>
            <person name="Feldman A."/>
            <person name="Lin J.S."/>
            <person name="Chang W.E."/>
            <person name="Higgs B.W."/>
            <person name="Demirev P."/>
            <person name="Lindquist J."/>
            <person name="Liem A."/>
            <person name="Fochler E."/>
            <person name="Read T.D."/>
            <person name="Tapia R."/>
            <person name="Johnson S."/>
            <person name="Bishop-Lilly K.A."/>
            <person name="Detter C."/>
            <person name="Han C."/>
            <person name="Sozhamannan S."/>
            <person name="Rosenzweig C.N."/>
            <person name="Skowronski E.W."/>
        </authorList>
    </citation>
    <scope>NUCLEOTIDE SEQUENCE [LARGE SCALE GENOMIC DNA]</scope>
    <source>
        <strain evidence="2 3">1942</strain>
    </source>
</reference>
<dbReference type="Pfam" id="PF04860">
    <property type="entry name" value="Phage_portal"/>
    <property type="match status" value="1"/>
</dbReference>
<sequence>MPQNQTVRATVLKANASAPKTKQLYEDQFSDMYGEDIIAPPYNITELKTIAEYSTILQQCIDAYRVNITGFGFDVEYTFDINGSDVNRAKKKRAEKDWSRLEAFYRCLHFDESAEVILGYAIEDREKTGNGFMEVLRDGTGKPAGIEYLDVKNMRVCGVSEPVEVMFTYQENGIPKTIKRQKRFRKYVQMINGQKVFFKEYGDPRNMDMRTGEYVKTLSEDFQANEAIHLKIGSGSYGVPRWVGNIVNLYGARKAEELNFMYFKQGRHVPAAITVENGMLSEASYKELQDYMNDLEGVENAHKFLLIEAEGIAKEKDLHGGEDITPVSVEIKSLAEILQNDALFLEYDDKSRNKLRSAFRLPPLYTGEAQEYNRATADTARKITEEQVFQPERKILVNKLNTLLLPELDIHDARLTLKGPDFRDPLEIAKVLGPFITAGAVSPNDLRDLAGRVLGKTLEEWPEDIYNRPAAQDVEPQDQSALLQDVKESIESLKKS</sequence>
<evidence type="ECO:0000313" key="3">
    <source>
        <dbReference type="Proteomes" id="UP000006867"/>
    </source>
</evidence>
<dbReference type="GeneID" id="92916473"/>
<dbReference type="RefSeq" id="WP_003327455.1">
    <property type="nucleotide sequence ID" value="NC_014639.1"/>
</dbReference>
<gene>
    <name evidence="2" type="ordered locus">BATR1942_03945</name>
</gene>
<evidence type="ECO:0000313" key="2">
    <source>
        <dbReference type="EMBL" id="ADP31743.1"/>
    </source>
</evidence>
<name>A0ABN3ZA24_BACA1</name>
<comment type="similarity">
    <text evidence="1">Belongs to the phage portal family. PBSX subfamily.</text>
</comment>
<dbReference type="InterPro" id="IPR016753">
    <property type="entry name" value="PBSX_Firmicutes"/>
</dbReference>
<protein>
    <submittedName>
        <fullName evidence="2">Phage capsid protein</fullName>
    </submittedName>
</protein>
<organism evidence="2 3">
    <name type="scientific">Bacillus atrophaeus (strain 1942)</name>
    <dbReference type="NCBI Taxonomy" id="720555"/>
    <lineage>
        <taxon>Bacteria</taxon>
        <taxon>Bacillati</taxon>
        <taxon>Bacillota</taxon>
        <taxon>Bacilli</taxon>
        <taxon>Bacillales</taxon>
        <taxon>Bacillaceae</taxon>
        <taxon>Bacillus</taxon>
    </lineage>
</organism>
<dbReference type="EMBL" id="CP002207">
    <property type="protein sequence ID" value="ADP31743.1"/>
    <property type="molecule type" value="Genomic_DNA"/>
</dbReference>
<evidence type="ECO:0000256" key="1">
    <source>
        <dbReference type="ARBA" id="ARBA00006799"/>
    </source>
</evidence>
<dbReference type="PIRSF" id="PIRSF019260">
    <property type="entry name" value="PBSX_XkdE_prd"/>
    <property type="match status" value="1"/>
</dbReference>
<dbReference type="InterPro" id="IPR006430">
    <property type="entry name" value="Phage_portal_PBSX"/>
</dbReference>
<keyword evidence="3" id="KW-1185">Reference proteome</keyword>
<dbReference type="Proteomes" id="UP000006867">
    <property type="component" value="Chromosome"/>
</dbReference>
<dbReference type="NCBIfam" id="TIGR01540">
    <property type="entry name" value="portal_PBSX"/>
    <property type="match status" value="1"/>
</dbReference>
<accession>A0ABN3ZA24</accession>